<protein>
    <recommendedName>
        <fullName evidence="3">Transposase IS116/IS110/IS902 family protein</fullName>
    </recommendedName>
</protein>
<dbReference type="Proteomes" id="UP000001227">
    <property type="component" value="Chromosome"/>
</dbReference>
<sequence>MCAISSIKNNTEIKLYYDRKVKEGKNKKIIINAIRNKILHRIYACVRDQRMYEYKQVA</sequence>
<dbReference type="AlphaFoldDB" id="B3ESY9"/>
<proteinExistence type="predicted"/>
<organism evidence="1 2">
    <name type="scientific">Amoebophilus asiaticus (strain 5a2)</name>
    <dbReference type="NCBI Taxonomy" id="452471"/>
    <lineage>
        <taxon>Bacteria</taxon>
        <taxon>Pseudomonadati</taxon>
        <taxon>Bacteroidota</taxon>
        <taxon>Cytophagia</taxon>
        <taxon>Cytophagales</taxon>
        <taxon>Amoebophilaceae</taxon>
        <taxon>Candidatus Amoebophilus</taxon>
    </lineage>
</organism>
<dbReference type="eggNOG" id="COG3547">
    <property type="taxonomic scope" value="Bacteria"/>
</dbReference>
<keyword evidence="2" id="KW-1185">Reference proteome</keyword>
<dbReference type="HOGENOM" id="CLU_2969135_0_0_10"/>
<gene>
    <name evidence="1" type="ordered locus">Aasi_0986</name>
</gene>
<dbReference type="KEGG" id="aas:Aasi_0986"/>
<reference evidence="1 2" key="1">
    <citation type="journal article" date="2010" name="J. Bacteriol.">
        <title>The genome of the amoeba symbiont 'Candidatus Amoebophilus asiaticus' reveals common mechanisms for host cell interaction among amoeba-associated bacteria.</title>
        <authorList>
            <person name="Schmitz-Esser S."/>
            <person name="Tischler P."/>
            <person name="Arnold R."/>
            <person name="Montanaro J."/>
            <person name="Wagner M."/>
            <person name="Rattei T."/>
            <person name="Horn M."/>
        </authorList>
    </citation>
    <scope>NUCLEOTIDE SEQUENCE [LARGE SCALE GENOMIC DNA]</scope>
    <source>
        <strain evidence="1 2">5a2</strain>
    </source>
</reference>
<accession>B3ESY9</accession>
<evidence type="ECO:0008006" key="3">
    <source>
        <dbReference type="Google" id="ProtNLM"/>
    </source>
</evidence>
<dbReference type="EMBL" id="CP001102">
    <property type="protein sequence ID" value="ACE06341.1"/>
    <property type="molecule type" value="Genomic_DNA"/>
</dbReference>
<evidence type="ECO:0000313" key="2">
    <source>
        <dbReference type="Proteomes" id="UP000001227"/>
    </source>
</evidence>
<name>B3ESY9_AMOA5</name>
<evidence type="ECO:0000313" key="1">
    <source>
        <dbReference type="EMBL" id="ACE06341.1"/>
    </source>
</evidence>